<proteinExistence type="predicted"/>
<dbReference type="Proteomes" id="UP001590951">
    <property type="component" value="Unassembled WGS sequence"/>
</dbReference>
<evidence type="ECO:0000313" key="3">
    <source>
        <dbReference type="Proteomes" id="UP001590951"/>
    </source>
</evidence>
<keyword evidence="1" id="KW-0175">Coiled coil</keyword>
<protein>
    <submittedName>
        <fullName evidence="2">Uncharacterized protein</fullName>
    </submittedName>
</protein>
<feature type="coiled-coil region" evidence="1">
    <location>
        <begin position="110"/>
        <end position="144"/>
    </location>
</feature>
<gene>
    <name evidence="2" type="ORF">ABVK25_000784</name>
</gene>
<accession>A0ABR4BR17</accession>
<name>A0ABR4BR17_9LECA</name>
<dbReference type="EMBL" id="JBHFEH010000001">
    <property type="protein sequence ID" value="KAL2059491.1"/>
    <property type="molecule type" value="Genomic_DNA"/>
</dbReference>
<organism evidence="2 3">
    <name type="scientific">Lepraria finkii</name>
    <dbReference type="NCBI Taxonomy" id="1340010"/>
    <lineage>
        <taxon>Eukaryota</taxon>
        <taxon>Fungi</taxon>
        <taxon>Dikarya</taxon>
        <taxon>Ascomycota</taxon>
        <taxon>Pezizomycotina</taxon>
        <taxon>Lecanoromycetes</taxon>
        <taxon>OSLEUM clade</taxon>
        <taxon>Lecanoromycetidae</taxon>
        <taxon>Lecanorales</taxon>
        <taxon>Lecanorineae</taxon>
        <taxon>Stereocaulaceae</taxon>
        <taxon>Lepraria</taxon>
    </lineage>
</organism>
<sequence>MSDYKEPLKAKLPPSLPLASLSINHAKANAELAVYLSYKRTLYGKPRFLEEYKIRDSSFGEGTSVNREMKAFAYAEENLNAEGEKHTKKGKEGRVKREVHEKFVGRLVVVEEREGEILELARRFEDLQAKLKRLRDEADAAKAAKASGALEE</sequence>
<reference evidence="2 3" key="1">
    <citation type="submission" date="2024-09" db="EMBL/GenBank/DDBJ databases">
        <title>Rethinking Asexuality: The Enigmatic Case of Functional Sexual Genes in Lepraria (Stereocaulaceae).</title>
        <authorList>
            <person name="Doellman M."/>
            <person name="Sun Y."/>
            <person name="Barcenas-Pena A."/>
            <person name="Lumbsch H.T."/>
            <person name="Grewe F."/>
        </authorList>
    </citation>
    <scope>NUCLEOTIDE SEQUENCE [LARGE SCALE GENOMIC DNA]</scope>
    <source>
        <strain evidence="2 3">Grewe 0041</strain>
    </source>
</reference>
<comment type="caution">
    <text evidence="2">The sequence shown here is derived from an EMBL/GenBank/DDBJ whole genome shotgun (WGS) entry which is preliminary data.</text>
</comment>
<keyword evidence="3" id="KW-1185">Reference proteome</keyword>
<evidence type="ECO:0000256" key="1">
    <source>
        <dbReference type="SAM" id="Coils"/>
    </source>
</evidence>
<evidence type="ECO:0000313" key="2">
    <source>
        <dbReference type="EMBL" id="KAL2059491.1"/>
    </source>
</evidence>